<dbReference type="Proteomes" id="UP000756530">
    <property type="component" value="Unassembled WGS sequence"/>
</dbReference>
<name>A0ABS6SWR6_9RHOB</name>
<dbReference type="EMBL" id="JAHUZE010000001">
    <property type="protein sequence ID" value="MBV7377394.1"/>
    <property type="molecule type" value="Genomic_DNA"/>
</dbReference>
<evidence type="ECO:0000313" key="1">
    <source>
        <dbReference type="EMBL" id="MBV7377394.1"/>
    </source>
</evidence>
<organism evidence="1 2">
    <name type="scientific">Maritimibacter dapengensis</name>
    <dbReference type="NCBI Taxonomy" id="2836868"/>
    <lineage>
        <taxon>Bacteria</taxon>
        <taxon>Pseudomonadati</taxon>
        <taxon>Pseudomonadota</taxon>
        <taxon>Alphaproteobacteria</taxon>
        <taxon>Rhodobacterales</taxon>
        <taxon>Roseobacteraceae</taxon>
        <taxon>Maritimibacter</taxon>
    </lineage>
</organism>
<evidence type="ECO:0000313" key="2">
    <source>
        <dbReference type="Proteomes" id="UP000756530"/>
    </source>
</evidence>
<gene>
    <name evidence="1" type="ORF">KJP28_00545</name>
</gene>
<comment type="caution">
    <text evidence="1">The sequence shown here is derived from an EMBL/GenBank/DDBJ whole genome shotgun (WGS) entry which is preliminary data.</text>
</comment>
<reference evidence="1 2" key="1">
    <citation type="submission" date="2021-05" db="EMBL/GenBank/DDBJ databases">
        <title>Culturable bacteria isolated from Daya Bay.</title>
        <authorList>
            <person name="Zheng W."/>
            <person name="Yu S."/>
            <person name="Huang Y."/>
        </authorList>
    </citation>
    <scope>NUCLEOTIDE SEQUENCE [LARGE SCALE GENOMIC DNA]</scope>
    <source>
        <strain evidence="1 2">DP4N28-5</strain>
    </source>
</reference>
<proteinExistence type="predicted"/>
<sequence>MENVKLDQGQLETLYRQLGPVGADKVVNHALEELASLLARLPADYGAAEMSALSDGARALAAVAQQVGMTKLARVARDVSDLAPRHDSNALGAVMARLERIGDRSLAAVWDIADQSV</sequence>
<keyword evidence="2" id="KW-1185">Reference proteome</keyword>
<protein>
    <recommendedName>
        <fullName evidence="3">Hpt domain-containing protein</fullName>
    </recommendedName>
</protein>
<evidence type="ECO:0008006" key="3">
    <source>
        <dbReference type="Google" id="ProtNLM"/>
    </source>
</evidence>
<dbReference type="RefSeq" id="WP_218390283.1">
    <property type="nucleotide sequence ID" value="NZ_JAHUZE010000001.1"/>
</dbReference>
<accession>A0ABS6SWR6</accession>